<keyword evidence="3" id="KW-0255">Endonuclease</keyword>
<name>A0A2G9HI15_9LAMI</name>
<reference evidence="11" key="1">
    <citation type="journal article" date="2018" name="Gigascience">
        <title>Genome assembly of the Pink Ipe (Handroanthus impetiginosus, Bignoniaceae), a highly valued, ecologically keystone Neotropical timber forest tree.</title>
        <authorList>
            <person name="Silva-Junior O.B."/>
            <person name="Grattapaglia D."/>
            <person name="Novaes E."/>
            <person name="Collevatti R.G."/>
        </authorList>
    </citation>
    <scope>NUCLEOTIDE SEQUENCE [LARGE SCALE GENOMIC DNA]</scope>
    <source>
        <strain evidence="11">cv. UFG-1</strain>
    </source>
</reference>
<keyword evidence="9" id="KW-0732">Signal</keyword>
<feature type="chain" id="PRO_5013856488" evidence="9">
    <location>
        <begin position="26"/>
        <end position="240"/>
    </location>
</feature>
<dbReference type="GO" id="GO:0005576">
    <property type="term" value="C:extracellular region"/>
    <property type="evidence" value="ECO:0007669"/>
    <property type="project" value="TreeGrafter"/>
</dbReference>
<keyword evidence="11" id="KW-1185">Reference proteome</keyword>
<evidence type="ECO:0000256" key="9">
    <source>
        <dbReference type="SAM" id="SignalP"/>
    </source>
</evidence>
<dbReference type="PROSITE" id="PS00530">
    <property type="entry name" value="RNASE_T2_1"/>
    <property type="match status" value="1"/>
</dbReference>
<dbReference type="InterPro" id="IPR033130">
    <property type="entry name" value="RNase_T2_His_AS_2"/>
</dbReference>
<dbReference type="PANTHER" id="PTHR11240:SF72">
    <property type="entry name" value="RIBONUCLEASE 1"/>
    <property type="match status" value="1"/>
</dbReference>
<evidence type="ECO:0000256" key="6">
    <source>
        <dbReference type="ARBA" id="ARBA00023239"/>
    </source>
</evidence>
<keyword evidence="2" id="KW-0540">Nuclease</keyword>
<dbReference type="OrthoDB" id="435754at2759"/>
<dbReference type="FunFam" id="3.90.730.10:FF:000003">
    <property type="entry name" value="Ribonuclease 3"/>
    <property type="match status" value="1"/>
</dbReference>
<comment type="similarity">
    <text evidence="1 8">Belongs to the RNase T2 family.</text>
</comment>
<keyword evidence="5" id="KW-1015">Disulfide bond</keyword>
<dbReference type="AlphaFoldDB" id="A0A2G9HI15"/>
<dbReference type="Pfam" id="PF00445">
    <property type="entry name" value="Ribonuclease_T2"/>
    <property type="match status" value="1"/>
</dbReference>
<protein>
    <submittedName>
        <fullName evidence="10">Ribonuclease, T2 family</fullName>
        <ecNumber evidence="10">3.1.27.1</ecNumber>
    </submittedName>
</protein>
<dbReference type="GO" id="GO:0016787">
    <property type="term" value="F:hydrolase activity"/>
    <property type="evidence" value="ECO:0007669"/>
    <property type="project" value="UniProtKB-KW"/>
</dbReference>
<dbReference type="Proteomes" id="UP000231279">
    <property type="component" value="Unassembled WGS sequence"/>
</dbReference>
<feature type="active site" evidence="7">
    <location>
        <position position="117"/>
    </location>
</feature>
<evidence type="ECO:0000256" key="7">
    <source>
        <dbReference type="PIRSR" id="PIRSR633697-1"/>
    </source>
</evidence>
<feature type="active site" evidence="7">
    <location>
        <position position="63"/>
    </location>
</feature>
<evidence type="ECO:0000256" key="8">
    <source>
        <dbReference type="RuleBase" id="RU004328"/>
    </source>
</evidence>
<evidence type="ECO:0000256" key="4">
    <source>
        <dbReference type="ARBA" id="ARBA00022801"/>
    </source>
</evidence>
<comment type="caution">
    <text evidence="10">The sequence shown here is derived from an EMBL/GenBank/DDBJ whole genome shotgun (WGS) entry which is preliminary data.</text>
</comment>
<feature type="signal peptide" evidence="9">
    <location>
        <begin position="1"/>
        <end position="25"/>
    </location>
</feature>
<evidence type="ECO:0000256" key="5">
    <source>
        <dbReference type="ARBA" id="ARBA00023157"/>
    </source>
</evidence>
<dbReference type="InterPro" id="IPR018188">
    <property type="entry name" value="RNase_T2_His_AS_1"/>
</dbReference>
<proteinExistence type="inferred from homology"/>
<evidence type="ECO:0000256" key="1">
    <source>
        <dbReference type="ARBA" id="ARBA00007469"/>
    </source>
</evidence>
<dbReference type="PANTHER" id="PTHR11240">
    <property type="entry name" value="RIBONUCLEASE T2"/>
    <property type="match status" value="1"/>
</dbReference>
<dbReference type="CDD" id="cd01061">
    <property type="entry name" value="RNase_T2_euk"/>
    <property type="match status" value="1"/>
</dbReference>
<feature type="active site" evidence="7">
    <location>
        <position position="121"/>
    </location>
</feature>
<evidence type="ECO:0000313" key="10">
    <source>
        <dbReference type="EMBL" id="PIN17166.1"/>
    </source>
</evidence>
<dbReference type="Gene3D" id="3.90.730.10">
    <property type="entry name" value="Ribonuclease T2-like"/>
    <property type="match status" value="1"/>
</dbReference>
<dbReference type="InterPro" id="IPR033697">
    <property type="entry name" value="Ribonuclease_T2_eukaryotic"/>
</dbReference>
<dbReference type="InterPro" id="IPR001568">
    <property type="entry name" value="RNase_T2-like"/>
</dbReference>
<dbReference type="EC" id="3.1.27.1" evidence="10"/>
<dbReference type="PROSITE" id="PS00531">
    <property type="entry name" value="RNASE_T2_2"/>
    <property type="match status" value="1"/>
</dbReference>
<dbReference type="GO" id="GO:0003723">
    <property type="term" value="F:RNA binding"/>
    <property type="evidence" value="ECO:0007669"/>
    <property type="project" value="InterPro"/>
</dbReference>
<sequence>MDKKFLRSILINIFLLHCLSLLCAAQDFDFFYFVQQWPGSFCDTKRSCCYPTTGKPPSDFGIHGLWPNNNDGSYPSNCDPSNSYDQSKISDLISRMQENWPTLACPSNSGSTFWAHEWEKHGTCSESVLDQHSYFKTALTLKSKADLLQILQSAGNNTIFFIVLIMGISPDGGFYSLSTIRNTIRNAIGYNPGIECNVDEDGNTQLYQIYICVDTSGTNFIDCPVFPNGKCASTVEFPSF</sequence>
<gene>
    <name evidence="10" type="ORF">CDL12_10188</name>
</gene>
<dbReference type="EMBL" id="NKXS01001718">
    <property type="protein sequence ID" value="PIN17166.1"/>
    <property type="molecule type" value="Genomic_DNA"/>
</dbReference>
<evidence type="ECO:0000256" key="2">
    <source>
        <dbReference type="ARBA" id="ARBA00022722"/>
    </source>
</evidence>
<keyword evidence="6" id="KW-0456">Lyase</keyword>
<keyword evidence="4 10" id="KW-0378">Hydrolase</keyword>
<dbReference type="InterPro" id="IPR036430">
    <property type="entry name" value="RNase_T2-like_sf"/>
</dbReference>
<dbReference type="GO" id="GO:0006401">
    <property type="term" value="P:RNA catabolic process"/>
    <property type="evidence" value="ECO:0007669"/>
    <property type="project" value="TreeGrafter"/>
</dbReference>
<organism evidence="10 11">
    <name type="scientific">Handroanthus impetiginosus</name>
    <dbReference type="NCBI Taxonomy" id="429701"/>
    <lineage>
        <taxon>Eukaryota</taxon>
        <taxon>Viridiplantae</taxon>
        <taxon>Streptophyta</taxon>
        <taxon>Embryophyta</taxon>
        <taxon>Tracheophyta</taxon>
        <taxon>Spermatophyta</taxon>
        <taxon>Magnoliopsida</taxon>
        <taxon>eudicotyledons</taxon>
        <taxon>Gunneridae</taxon>
        <taxon>Pentapetalae</taxon>
        <taxon>asterids</taxon>
        <taxon>lamiids</taxon>
        <taxon>Lamiales</taxon>
        <taxon>Bignoniaceae</taxon>
        <taxon>Crescentiina</taxon>
        <taxon>Tabebuia alliance</taxon>
        <taxon>Handroanthus</taxon>
    </lineage>
</organism>
<evidence type="ECO:0000313" key="11">
    <source>
        <dbReference type="Proteomes" id="UP000231279"/>
    </source>
</evidence>
<accession>A0A2G9HI15</accession>
<dbReference type="SUPFAM" id="SSF55895">
    <property type="entry name" value="Ribonuclease Rh-like"/>
    <property type="match status" value="1"/>
</dbReference>
<dbReference type="GO" id="GO:0033897">
    <property type="term" value="F:ribonuclease T2 activity"/>
    <property type="evidence" value="ECO:0007669"/>
    <property type="project" value="InterPro"/>
</dbReference>
<evidence type="ECO:0000256" key="3">
    <source>
        <dbReference type="ARBA" id="ARBA00022759"/>
    </source>
</evidence>